<sequence>MSDHPLALKLLLIDPDPIFRLGLRVALETIPHLQILADVPTHTAALQVLAEIAASDLNQVNLIVLELGNGISIDSQQLGLQFCRQLKALYSHIPILLLSSVSTQEMLLAAQNTGVNGYCPKGISISELVPIMEELVNGGYYWLGTTGIVNSSSSHLPFAKLRNHIRFSGINHINHTLTAVTTQLKIPGLPLLDKAILAGHRRELLAAQWLVNHLLAAPEERQPTQTSPPLPLSIPYPNLIAKPESQQIQTFVPPLLSPKALQSTLFASCINKLQFPLPNVTDIPLEIDILREDKKRQLLYIILQQVSKQLNKLRKSEVKIQQLSDLKNQILNNLWQSAIKDFYIQLSQINVGDIDIEIVNFLLNNAVGVETEILNKIPLVEELFSYLLCQTDLYIDNISYSAGSEPANSQGSMILENLLIQIANGVLQPLLNSLADVETIKQNLYDRHFISTREIERFRNNLSWKYRLNNYVNEPQAIFESRYELFVFAPRGIAKISIYSPRNQELAKLSGVPLMVTLLLELRDAITPRLQSLLSFVGNGIVFILTQIIGRGLGLIGRGVLQGIGSVALTEKTQKRQKERTK</sequence>
<evidence type="ECO:0000259" key="2">
    <source>
        <dbReference type="PROSITE" id="PS50110"/>
    </source>
</evidence>
<dbReference type="STRING" id="551115.Aazo_0315"/>
<dbReference type="InterPro" id="IPR011006">
    <property type="entry name" value="CheY-like_superfamily"/>
</dbReference>
<dbReference type="PIRSF" id="PIRSF026434">
    <property type="entry name" value="RR_ycf55_prd"/>
    <property type="match status" value="1"/>
</dbReference>
<dbReference type="PANTHER" id="PTHR36807">
    <property type="entry name" value="PHOSPHOGLYCOLATE PHOSPHATASE"/>
    <property type="match status" value="1"/>
</dbReference>
<dbReference type="AlphaFoldDB" id="D7DZE6"/>
<dbReference type="RefSeq" id="WP_013189918.1">
    <property type="nucleotide sequence ID" value="NC_014248.1"/>
</dbReference>
<dbReference type="eggNOG" id="COG2197">
    <property type="taxonomic scope" value="Bacteria"/>
</dbReference>
<name>D7DZE6_NOSA0</name>
<dbReference type="SUPFAM" id="SSF52172">
    <property type="entry name" value="CheY-like"/>
    <property type="match status" value="1"/>
</dbReference>
<dbReference type="EMBL" id="CP002059">
    <property type="protein sequence ID" value="ADI62898.1"/>
    <property type="molecule type" value="Genomic_DNA"/>
</dbReference>
<reference evidence="3 4" key="1">
    <citation type="journal article" date="2010" name="PLoS ONE">
        <title>Genome erosion in a nitrogen-fixing vertically transmitted endosymbiotic multicellular cyanobacterium.</title>
        <authorList>
            <person name="Ran L."/>
            <person name="Larsson J."/>
            <person name="Vigil-Stenman T."/>
            <person name="Nylander J.A."/>
            <person name="Ininbergs K."/>
            <person name="Zheng W.W."/>
            <person name="Lapidus A."/>
            <person name="Lowry S."/>
            <person name="Haselkorn R."/>
            <person name="Bergman B."/>
        </authorList>
    </citation>
    <scope>NUCLEOTIDE SEQUENCE [LARGE SCALE GENOMIC DNA]</scope>
    <source>
        <strain evidence="3 4">0708</strain>
    </source>
</reference>
<feature type="domain" description="Response regulatory" evidence="2">
    <location>
        <begin position="9"/>
        <end position="136"/>
    </location>
</feature>
<dbReference type="SMART" id="SM00448">
    <property type="entry name" value="REC"/>
    <property type="match status" value="1"/>
</dbReference>
<accession>D7DZE6</accession>
<dbReference type="CDD" id="cd17535">
    <property type="entry name" value="REC_NarL-like"/>
    <property type="match status" value="1"/>
</dbReference>
<organism evidence="3 4">
    <name type="scientific">Nostoc azollae (strain 0708)</name>
    <name type="common">Anabaena azollae (strain 0708)</name>
    <dbReference type="NCBI Taxonomy" id="551115"/>
    <lineage>
        <taxon>Bacteria</taxon>
        <taxon>Bacillati</taxon>
        <taxon>Cyanobacteriota</taxon>
        <taxon>Cyanophyceae</taxon>
        <taxon>Nostocales</taxon>
        <taxon>Nostocaceae</taxon>
        <taxon>Trichormus</taxon>
    </lineage>
</organism>
<dbReference type="InterPro" id="IPR058245">
    <property type="entry name" value="NreC/VraR/RcsB-like_REC"/>
</dbReference>
<dbReference type="PROSITE" id="PS50110">
    <property type="entry name" value="RESPONSE_REGULATORY"/>
    <property type="match status" value="1"/>
</dbReference>
<dbReference type="InterPro" id="IPR022552">
    <property type="entry name" value="UPF_Ycf55"/>
</dbReference>
<proteinExistence type="predicted"/>
<dbReference type="Proteomes" id="UP000001511">
    <property type="component" value="Chromosome"/>
</dbReference>
<dbReference type="Gene3D" id="3.40.50.2300">
    <property type="match status" value="1"/>
</dbReference>
<dbReference type="InterPro" id="IPR016837">
    <property type="entry name" value="Uncharacterised_Ycf55_cyanobac"/>
</dbReference>
<comment type="caution">
    <text evidence="1">Lacks conserved residue(s) required for the propagation of feature annotation.</text>
</comment>
<dbReference type="OrthoDB" id="458149at2"/>
<protein>
    <submittedName>
        <fullName evidence="3">Response regulator receiver protein</fullName>
    </submittedName>
</protein>
<dbReference type="HOGENOM" id="CLU_035485_0_0_3"/>
<gene>
    <name evidence="3" type="ordered locus">Aazo_0315</name>
</gene>
<keyword evidence="4" id="KW-1185">Reference proteome</keyword>
<dbReference type="Pfam" id="PF12452">
    <property type="entry name" value="DUF3685"/>
    <property type="match status" value="1"/>
</dbReference>
<dbReference type="InterPro" id="IPR001789">
    <property type="entry name" value="Sig_transdc_resp-reg_receiver"/>
</dbReference>
<evidence type="ECO:0000313" key="3">
    <source>
        <dbReference type="EMBL" id="ADI62898.1"/>
    </source>
</evidence>
<evidence type="ECO:0000313" key="4">
    <source>
        <dbReference type="Proteomes" id="UP000001511"/>
    </source>
</evidence>
<dbReference type="PANTHER" id="PTHR36807:SF2">
    <property type="entry name" value="PHOSPHOGLYCOLATE PHOSPHATASE"/>
    <property type="match status" value="1"/>
</dbReference>
<dbReference type="GO" id="GO:0000160">
    <property type="term" value="P:phosphorelay signal transduction system"/>
    <property type="evidence" value="ECO:0007669"/>
    <property type="project" value="InterPro"/>
</dbReference>
<evidence type="ECO:0000256" key="1">
    <source>
        <dbReference type="PROSITE-ProRule" id="PRU00169"/>
    </source>
</evidence>
<dbReference type="KEGG" id="naz:Aazo_0315"/>